<dbReference type="GO" id="GO:0004672">
    <property type="term" value="F:protein kinase activity"/>
    <property type="evidence" value="ECO:0007669"/>
    <property type="project" value="InterPro"/>
</dbReference>
<dbReference type="PANTHER" id="PTHR44305:SF24">
    <property type="entry name" value="TYROSINE-PROTEIN KINASE C03B1.5-RELATED"/>
    <property type="match status" value="1"/>
</dbReference>
<accession>A0A8S1MQB4</accession>
<dbReference type="GO" id="GO:0005524">
    <property type="term" value="F:ATP binding"/>
    <property type="evidence" value="ECO:0007669"/>
    <property type="project" value="InterPro"/>
</dbReference>
<organism evidence="2 3">
    <name type="scientific">Paramecium primaurelia</name>
    <dbReference type="NCBI Taxonomy" id="5886"/>
    <lineage>
        <taxon>Eukaryota</taxon>
        <taxon>Sar</taxon>
        <taxon>Alveolata</taxon>
        <taxon>Ciliophora</taxon>
        <taxon>Intramacronucleata</taxon>
        <taxon>Oligohymenophorea</taxon>
        <taxon>Peniculida</taxon>
        <taxon>Parameciidae</taxon>
        <taxon>Paramecium</taxon>
    </lineage>
</organism>
<dbReference type="InterPro" id="IPR008266">
    <property type="entry name" value="Tyr_kinase_AS"/>
</dbReference>
<evidence type="ECO:0000313" key="2">
    <source>
        <dbReference type="EMBL" id="CAD8079136.1"/>
    </source>
</evidence>
<reference evidence="2" key="1">
    <citation type="submission" date="2021-01" db="EMBL/GenBank/DDBJ databases">
        <authorList>
            <consortium name="Genoscope - CEA"/>
            <person name="William W."/>
        </authorList>
    </citation>
    <scope>NUCLEOTIDE SEQUENCE</scope>
</reference>
<dbReference type="PROSITE" id="PS50011">
    <property type="entry name" value="PROTEIN_KINASE_DOM"/>
    <property type="match status" value="1"/>
</dbReference>
<dbReference type="Pfam" id="PF00069">
    <property type="entry name" value="Pkinase"/>
    <property type="match status" value="1"/>
</dbReference>
<evidence type="ECO:0000259" key="1">
    <source>
        <dbReference type="PROSITE" id="PS50011"/>
    </source>
</evidence>
<dbReference type="PANTHER" id="PTHR44305">
    <property type="entry name" value="SI:DKEY-192D15.2-RELATED"/>
    <property type="match status" value="1"/>
</dbReference>
<gene>
    <name evidence="2" type="ORF">PPRIM_AZ9-3.1.T0610141</name>
</gene>
<name>A0A8S1MQB4_PARPR</name>
<sequence length="392" mass="46348">MGNSQDTQITNDLRYGKVNKFTYENSLIIQKVIDYKNAPDQLANCIHRCQLSQSINHKNIIKLHKYEVDQLSVLIYFEHYDYDLQQDINKRKLNNNYYQEHELLQMFDQFVSALAYLQQQQIFHDDIRPQNIFLTPNDTIKLNQQWVIDNTQNQQRYYAPEQIQPQPSNVQPNPFKSTSYSLGITMLHLMTLTSMEIVYLKNQVNQSLVNELLRCTNYSNKLINKIQHLLFQSPHQRADYMYQVNKQANLQQKLLSSPPKTITSSQRYVYRTSQSPLTRTIQPRHSHSPFTFRRIAQLQTPIQQVTPQQIAIIQSSPRQIVTTPSPIKVIKQQEQQQQQQQQQLMFTPNQSLKTKEMIQKLDEVTPKTDLDYRIQKALKQTNETLKKNYMLQ</sequence>
<dbReference type="SMART" id="SM00220">
    <property type="entry name" value="S_TKc"/>
    <property type="match status" value="1"/>
</dbReference>
<proteinExistence type="predicted"/>
<dbReference type="EMBL" id="CAJJDM010000062">
    <property type="protein sequence ID" value="CAD8079136.1"/>
    <property type="molecule type" value="Genomic_DNA"/>
</dbReference>
<comment type="caution">
    <text evidence="2">The sequence shown here is derived from an EMBL/GenBank/DDBJ whole genome shotgun (WGS) entry which is preliminary data.</text>
</comment>
<dbReference type="Proteomes" id="UP000688137">
    <property type="component" value="Unassembled WGS sequence"/>
</dbReference>
<keyword evidence="3" id="KW-1185">Reference proteome</keyword>
<dbReference type="InterPro" id="IPR053083">
    <property type="entry name" value="TF_kinase-domain_protein"/>
</dbReference>
<dbReference type="InterPro" id="IPR000719">
    <property type="entry name" value="Prot_kinase_dom"/>
</dbReference>
<feature type="domain" description="Protein kinase" evidence="1">
    <location>
        <begin position="1"/>
        <end position="250"/>
    </location>
</feature>
<dbReference type="OMA" id="ANCIHRC"/>
<dbReference type="PROSITE" id="PS00109">
    <property type="entry name" value="PROTEIN_KINASE_TYR"/>
    <property type="match status" value="1"/>
</dbReference>
<protein>
    <recommendedName>
        <fullName evidence="1">Protein kinase domain-containing protein</fullName>
    </recommendedName>
</protein>
<evidence type="ECO:0000313" key="3">
    <source>
        <dbReference type="Proteomes" id="UP000688137"/>
    </source>
</evidence>
<dbReference type="AlphaFoldDB" id="A0A8S1MQB4"/>